<reference evidence="3 4" key="1">
    <citation type="journal article" date="2018" name="Front. Plant Sci.">
        <title>Red Clover (Trifolium pratense) and Zigzag Clover (T. medium) - A Picture of Genomic Similarities and Differences.</title>
        <authorList>
            <person name="Dluhosova J."/>
            <person name="Istvanek J."/>
            <person name="Nedelnik J."/>
            <person name="Repkova J."/>
        </authorList>
    </citation>
    <scope>NUCLEOTIDE SEQUENCE [LARGE SCALE GENOMIC DNA]</scope>
    <source>
        <strain evidence="4">cv. 10/8</strain>
        <tissue evidence="3">Leaf</tissue>
    </source>
</reference>
<evidence type="ECO:0000256" key="1">
    <source>
        <dbReference type="SAM" id="MobiDB-lite"/>
    </source>
</evidence>
<organism evidence="3 4">
    <name type="scientific">Trifolium medium</name>
    <dbReference type="NCBI Taxonomy" id="97028"/>
    <lineage>
        <taxon>Eukaryota</taxon>
        <taxon>Viridiplantae</taxon>
        <taxon>Streptophyta</taxon>
        <taxon>Embryophyta</taxon>
        <taxon>Tracheophyta</taxon>
        <taxon>Spermatophyta</taxon>
        <taxon>Magnoliopsida</taxon>
        <taxon>eudicotyledons</taxon>
        <taxon>Gunneridae</taxon>
        <taxon>Pentapetalae</taxon>
        <taxon>rosids</taxon>
        <taxon>fabids</taxon>
        <taxon>Fabales</taxon>
        <taxon>Fabaceae</taxon>
        <taxon>Papilionoideae</taxon>
        <taxon>50 kb inversion clade</taxon>
        <taxon>NPAAA clade</taxon>
        <taxon>Hologalegina</taxon>
        <taxon>IRL clade</taxon>
        <taxon>Trifolieae</taxon>
        <taxon>Trifolium</taxon>
    </lineage>
</organism>
<dbReference type="Pfam" id="PF03732">
    <property type="entry name" value="Retrotrans_gag"/>
    <property type="match status" value="1"/>
</dbReference>
<feature type="compositionally biased region" description="Basic and acidic residues" evidence="1">
    <location>
        <begin position="67"/>
        <end position="79"/>
    </location>
</feature>
<accession>A0A392QLQ9</accession>
<dbReference type="InterPro" id="IPR005162">
    <property type="entry name" value="Retrotrans_gag_dom"/>
</dbReference>
<dbReference type="Proteomes" id="UP000265520">
    <property type="component" value="Unassembled WGS sequence"/>
</dbReference>
<feature type="compositionally biased region" description="Basic and acidic residues" evidence="1">
    <location>
        <begin position="88"/>
        <end position="99"/>
    </location>
</feature>
<evidence type="ECO:0000313" key="3">
    <source>
        <dbReference type="EMBL" id="MCI24600.1"/>
    </source>
</evidence>
<evidence type="ECO:0000259" key="2">
    <source>
        <dbReference type="Pfam" id="PF03732"/>
    </source>
</evidence>
<evidence type="ECO:0000313" key="4">
    <source>
        <dbReference type="Proteomes" id="UP000265520"/>
    </source>
</evidence>
<name>A0A392QLQ9_9FABA</name>
<sequence length="132" mass="14816">MNLPRNSTTGYADFHKKFINQFAGSKHVEVTATTLFGICQGYNENLREYLARFSDATIKVSNPNQEMARKAMQKREIETQGKSPQIGDRQKDIREEETSRTAGTKVGEVDAPTSSRGTVAQEHTGWKKNIHA</sequence>
<dbReference type="EMBL" id="LXQA010142420">
    <property type="protein sequence ID" value="MCI24600.1"/>
    <property type="molecule type" value="Genomic_DNA"/>
</dbReference>
<proteinExistence type="predicted"/>
<feature type="domain" description="Retrotransposon gag" evidence="2">
    <location>
        <begin position="2"/>
        <end position="72"/>
    </location>
</feature>
<protein>
    <recommendedName>
        <fullName evidence="2">Retrotransposon gag domain-containing protein</fullName>
    </recommendedName>
</protein>
<feature type="region of interest" description="Disordered" evidence="1">
    <location>
        <begin position="64"/>
        <end position="132"/>
    </location>
</feature>
<comment type="caution">
    <text evidence="3">The sequence shown here is derived from an EMBL/GenBank/DDBJ whole genome shotgun (WGS) entry which is preliminary data.</text>
</comment>
<keyword evidence="4" id="KW-1185">Reference proteome</keyword>
<dbReference type="AlphaFoldDB" id="A0A392QLQ9"/>